<feature type="domain" description="G-patch" evidence="5">
    <location>
        <begin position="62"/>
        <end position="108"/>
    </location>
</feature>
<evidence type="ECO:0000256" key="3">
    <source>
        <dbReference type="ARBA" id="ARBA00030688"/>
    </source>
</evidence>
<dbReference type="PANTHER" id="PTHR21032:SF0">
    <property type="entry name" value="G PATCH DOMAIN-CONTAINING PROTEIN 11"/>
    <property type="match status" value="1"/>
</dbReference>
<dbReference type="AlphaFoldDB" id="A0A7R9D252"/>
<feature type="region of interest" description="Disordered" evidence="4">
    <location>
        <begin position="231"/>
        <end position="276"/>
    </location>
</feature>
<feature type="compositionally biased region" description="Basic and acidic residues" evidence="4">
    <location>
        <begin position="236"/>
        <end position="252"/>
    </location>
</feature>
<evidence type="ECO:0000256" key="2">
    <source>
        <dbReference type="ARBA" id="ARBA00021978"/>
    </source>
</evidence>
<dbReference type="PROSITE" id="PS50174">
    <property type="entry name" value="G_PATCH"/>
    <property type="match status" value="1"/>
</dbReference>
<protein>
    <recommendedName>
        <fullName evidence="2">G patch domain-containing protein 11</fullName>
    </recommendedName>
    <alternativeName>
        <fullName evidence="3">Coiled-coil domain-containing protein 75</fullName>
    </alternativeName>
</protein>
<sequence length="315" mass="36713">MWCYSIPNDVRPGLIRDHSLQRQAEMDKKKQQTNMKNKELFRSHRAVELERREEGLSSAISNNNKGFALMQKMGYKPGTGIGKSGSGRVEPVTIALKTDRQGIGRETALRRLAVEKAAIRQRQRQRREQEFTVENFRAHRSQKHLEIQTAKDLRSCQRVCEGLDKGQVRARSTLPLVESNQGTDNYTFYKIQTGVILAKTKTDEYREMGFDPAQGYNEPAEPWFWLTREKEDDDDHHDNEVQGQDEKTRTTDESGEDDDEEEEEEEEIEFQPSEKLDMLSNYLRQTYCYCVWCGTQYDDDKDMRDNCPGPTREDH</sequence>
<dbReference type="Pfam" id="PF13821">
    <property type="entry name" value="DUF4187"/>
    <property type="match status" value="1"/>
</dbReference>
<gene>
    <name evidence="6" type="ORF">TPSB3V08_LOCUS4857</name>
</gene>
<dbReference type="EMBL" id="OD002427">
    <property type="protein sequence ID" value="CAD7405190.1"/>
    <property type="molecule type" value="Genomic_DNA"/>
</dbReference>
<organism evidence="6">
    <name type="scientific">Timema poppense</name>
    <name type="common">Walking stick</name>
    <dbReference type="NCBI Taxonomy" id="170557"/>
    <lineage>
        <taxon>Eukaryota</taxon>
        <taxon>Metazoa</taxon>
        <taxon>Ecdysozoa</taxon>
        <taxon>Arthropoda</taxon>
        <taxon>Hexapoda</taxon>
        <taxon>Insecta</taxon>
        <taxon>Pterygota</taxon>
        <taxon>Neoptera</taxon>
        <taxon>Polyneoptera</taxon>
        <taxon>Phasmatodea</taxon>
        <taxon>Timematodea</taxon>
        <taxon>Timematoidea</taxon>
        <taxon>Timematidae</taxon>
        <taxon>Timema</taxon>
    </lineage>
</organism>
<dbReference type="GO" id="GO:0000776">
    <property type="term" value="C:kinetochore"/>
    <property type="evidence" value="ECO:0007669"/>
    <property type="project" value="TreeGrafter"/>
</dbReference>
<reference evidence="6" key="1">
    <citation type="submission" date="2020-11" db="EMBL/GenBank/DDBJ databases">
        <authorList>
            <person name="Tran Van P."/>
        </authorList>
    </citation>
    <scope>NUCLEOTIDE SEQUENCE</scope>
</reference>
<evidence type="ECO:0000313" key="6">
    <source>
        <dbReference type="EMBL" id="CAD7405190.1"/>
    </source>
</evidence>
<evidence type="ECO:0000256" key="1">
    <source>
        <dbReference type="ARBA" id="ARBA00007140"/>
    </source>
</evidence>
<dbReference type="Pfam" id="PF01585">
    <property type="entry name" value="G-patch"/>
    <property type="match status" value="1"/>
</dbReference>
<dbReference type="InterPro" id="IPR025239">
    <property type="entry name" value="DUF4187"/>
</dbReference>
<evidence type="ECO:0000256" key="4">
    <source>
        <dbReference type="SAM" id="MobiDB-lite"/>
    </source>
</evidence>
<dbReference type="SMART" id="SM00443">
    <property type="entry name" value="G_patch"/>
    <property type="match status" value="1"/>
</dbReference>
<dbReference type="InterPro" id="IPR039249">
    <property type="entry name" value="GPATCH11"/>
</dbReference>
<name>A0A7R9D252_TIMPO</name>
<evidence type="ECO:0000259" key="5">
    <source>
        <dbReference type="PROSITE" id="PS50174"/>
    </source>
</evidence>
<proteinExistence type="inferred from homology"/>
<comment type="similarity">
    <text evidence="1">Belongs to the GPATCH11 family.</text>
</comment>
<feature type="compositionally biased region" description="Acidic residues" evidence="4">
    <location>
        <begin position="253"/>
        <end position="269"/>
    </location>
</feature>
<dbReference type="GO" id="GO:0003676">
    <property type="term" value="F:nucleic acid binding"/>
    <property type="evidence" value="ECO:0007669"/>
    <property type="project" value="InterPro"/>
</dbReference>
<dbReference type="InterPro" id="IPR000467">
    <property type="entry name" value="G_patch_dom"/>
</dbReference>
<dbReference type="SMART" id="SM01173">
    <property type="entry name" value="DUF4187"/>
    <property type="match status" value="1"/>
</dbReference>
<dbReference type="PANTHER" id="PTHR21032">
    <property type="entry name" value="G PATCH DOMAIN-CONTAINING PROTEIN 11"/>
    <property type="match status" value="1"/>
</dbReference>
<accession>A0A7R9D252</accession>